<evidence type="ECO:0000313" key="5">
    <source>
        <dbReference type="EMBL" id="SDD75297.1"/>
    </source>
</evidence>
<dbReference type="Gene3D" id="3.40.50.12780">
    <property type="entry name" value="N-terminal domain of ligase-like"/>
    <property type="match status" value="1"/>
</dbReference>
<proteinExistence type="inferred from homology"/>
<feature type="domain" description="AMP-dependent synthetase/ligase" evidence="4">
    <location>
        <begin position="54"/>
        <end position="344"/>
    </location>
</feature>
<dbReference type="STRING" id="265719.SAMN04488509_106136"/>
<evidence type="ECO:0000256" key="2">
    <source>
        <dbReference type="ARBA" id="ARBA00022598"/>
    </source>
</evidence>
<feature type="compositionally biased region" description="Polar residues" evidence="3">
    <location>
        <begin position="506"/>
        <end position="519"/>
    </location>
</feature>
<evidence type="ECO:0000256" key="1">
    <source>
        <dbReference type="ARBA" id="ARBA00006432"/>
    </source>
</evidence>
<evidence type="ECO:0000256" key="3">
    <source>
        <dbReference type="SAM" id="MobiDB-lite"/>
    </source>
</evidence>
<dbReference type="PROSITE" id="PS00455">
    <property type="entry name" value="AMP_BINDING"/>
    <property type="match status" value="1"/>
</dbReference>
<dbReference type="PANTHER" id="PTHR43201">
    <property type="entry name" value="ACYL-COA SYNTHETASE"/>
    <property type="match status" value="1"/>
</dbReference>
<sequence>MSRPPIHNALYARVLDAARAQPQALALKDGHWALRFGELPDVLTGLLYALRIEGPVLASRLDNGVPALLVELAAQAADVAALALPPYFTAAQCRHALDQSGARMLLLPQGAPAPDARWRCEASAPWPGLSLWRRAAPAEAVALPSGTACITYTSGSTGAPKGVCLSAEHLAQVAGSLGEAFDALAPRHHLCALPLSTLLETVGAYAALFVGGRVELRGLSELGYSGAAGLDPRRLRAVLADVQPHSLILVPQLLDGLLLAIAADGALPQPPRLIAVGGARVAPRLLQRAAAAGLTVFEGYGLSEAGSVVCLNRRGDVTPGSVGRPLPHLRLSVADNGELCVDGPRFLGYLGEPALPPGPLRTGDLGAIDAEGRVHIEGRLREMFITSYGRNVAPAWVEGELLAEAAIAQAVVVGEAEPWNLALIWPRDPAISEAELARVIQRVNAGLPDYARIGGALRLPAPLSIEAGLLTANGRPRRAAVLAHYAAAIAARRAQGPDAALIDASPTMNRTSRPQEIPA</sequence>
<dbReference type="OrthoDB" id="9803968at2"/>
<feature type="region of interest" description="Disordered" evidence="3">
    <location>
        <begin position="500"/>
        <end position="519"/>
    </location>
</feature>
<gene>
    <name evidence="5" type="ORF">SAMN04488509_106136</name>
</gene>
<dbReference type="Pfam" id="PF23562">
    <property type="entry name" value="AMP-binding_C_3"/>
    <property type="match status" value="1"/>
</dbReference>
<accession>A0A1G6XD55</accession>
<keyword evidence="6" id="KW-1185">Reference proteome</keyword>
<keyword evidence="2" id="KW-0436">Ligase</keyword>
<dbReference type="EMBL" id="FNAG01000006">
    <property type="protein sequence ID" value="SDD75297.1"/>
    <property type="molecule type" value="Genomic_DNA"/>
</dbReference>
<dbReference type="PANTHER" id="PTHR43201:SF5">
    <property type="entry name" value="MEDIUM-CHAIN ACYL-COA LIGASE ACSF2, MITOCHONDRIAL"/>
    <property type="match status" value="1"/>
</dbReference>
<dbReference type="InterPro" id="IPR042099">
    <property type="entry name" value="ANL_N_sf"/>
</dbReference>
<name>A0A1G6XD55_9GAMM</name>
<dbReference type="InterPro" id="IPR000873">
    <property type="entry name" value="AMP-dep_synth/lig_dom"/>
</dbReference>
<dbReference type="RefSeq" id="WP_091242837.1">
    <property type="nucleotide sequence ID" value="NZ_FNAG01000006.1"/>
</dbReference>
<evidence type="ECO:0000313" key="6">
    <source>
        <dbReference type="Proteomes" id="UP000199603"/>
    </source>
</evidence>
<protein>
    <submittedName>
        <fullName evidence="5">Long-chain acyl-CoA synthetase (AMP-forming)</fullName>
    </submittedName>
</protein>
<reference evidence="5 6" key="1">
    <citation type="submission" date="2016-10" db="EMBL/GenBank/DDBJ databases">
        <authorList>
            <person name="de Groot N.N."/>
        </authorList>
    </citation>
    <scope>NUCLEOTIDE SEQUENCE [LARGE SCALE GENOMIC DNA]</scope>
    <source>
        <strain evidence="5 6">DSM 16957</strain>
    </source>
</reference>
<dbReference type="SUPFAM" id="SSF56801">
    <property type="entry name" value="Acetyl-CoA synthetase-like"/>
    <property type="match status" value="1"/>
</dbReference>
<comment type="similarity">
    <text evidence="1">Belongs to the ATP-dependent AMP-binding enzyme family.</text>
</comment>
<evidence type="ECO:0000259" key="4">
    <source>
        <dbReference type="Pfam" id="PF00501"/>
    </source>
</evidence>
<dbReference type="Pfam" id="PF00501">
    <property type="entry name" value="AMP-binding"/>
    <property type="match status" value="1"/>
</dbReference>
<dbReference type="GO" id="GO:0006631">
    <property type="term" value="P:fatty acid metabolic process"/>
    <property type="evidence" value="ECO:0007669"/>
    <property type="project" value="TreeGrafter"/>
</dbReference>
<dbReference type="GO" id="GO:0031956">
    <property type="term" value="F:medium-chain fatty acid-CoA ligase activity"/>
    <property type="evidence" value="ECO:0007669"/>
    <property type="project" value="TreeGrafter"/>
</dbReference>
<dbReference type="AlphaFoldDB" id="A0A1G6XD55"/>
<dbReference type="Proteomes" id="UP000199603">
    <property type="component" value="Unassembled WGS sequence"/>
</dbReference>
<organism evidence="5 6">
    <name type="scientific">Aquimonas voraii</name>
    <dbReference type="NCBI Taxonomy" id="265719"/>
    <lineage>
        <taxon>Bacteria</taxon>
        <taxon>Pseudomonadati</taxon>
        <taxon>Pseudomonadota</taxon>
        <taxon>Gammaproteobacteria</taxon>
        <taxon>Lysobacterales</taxon>
        <taxon>Lysobacteraceae</taxon>
        <taxon>Aquimonas</taxon>
    </lineage>
</organism>
<dbReference type="InterPro" id="IPR020845">
    <property type="entry name" value="AMP-binding_CS"/>
</dbReference>